<dbReference type="AlphaFoldDB" id="U5ESD0"/>
<sequence length="71" mass="8507">HNFLFHSAVHPYNTRQASNISTDRINTVFAERRFSYSAPNYYNKVPAELKQISNYKTFKFKLKQHFQNTLH</sequence>
<organism evidence="1">
    <name type="scientific">Corethrella appendiculata</name>
    <dbReference type="NCBI Taxonomy" id="1370023"/>
    <lineage>
        <taxon>Eukaryota</taxon>
        <taxon>Metazoa</taxon>
        <taxon>Ecdysozoa</taxon>
        <taxon>Arthropoda</taxon>
        <taxon>Hexapoda</taxon>
        <taxon>Insecta</taxon>
        <taxon>Pterygota</taxon>
        <taxon>Neoptera</taxon>
        <taxon>Endopterygota</taxon>
        <taxon>Diptera</taxon>
        <taxon>Nematocera</taxon>
        <taxon>Culicoidea</taxon>
        <taxon>Chaoboridae</taxon>
        <taxon>Corethrella</taxon>
    </lineage>
</organism>
<dbReference type="EMBL" id="GANO01004889">
    <property type="protein sequence ID" value="JAB54982.1"/>
    <property type="molecule type" value="mRNA"/>
</dbReference>
<feature type="non-terminal residue" evidence="1">
    <location>
        <position position="71"/>
    </location>
</feature>
<accession>U5ESD0</accession>
<proteinExistence type="evidence at transcript level"/>
<protein>
    <submittedName>
        <fullName evidence="1">Uncharacterized protein</fullName>
    </submittedName>
</protein>
<reference evidence="1" key="1">
    <citation type="journal article" date="2014" name="Insect Biochem. Mol. Biol.">
        <title>An insight into the sialome of the frog biting fly, Corethrella appendiculata.</title>
        <authorList>
            <person name="Ribeiro J.M.C."/>
            <person name="Chagas A.C."/>
            <person name="Pham V.M."/>
            <person name="Lounibos L.P."/>
            <person name="Calvo E."/>
        </authorList>
    </citation>
    <scope>NUCLEOTIDE SEQUENCE</scope>
    <source>
        <tissue evidence="1">Salivary glands</tissue>
    </source>
</reference>
<feature type="non-terminal residue" evidence="1">
    <location>
        <position position="1"/>
    </location>
</feature>
<evidence type="ECO:0000313" key="1">
    <source>
        <dbReference type="EMBL" id="JAB54982.1"/>
    </source>
</evidence>
<name>U5ESD0_9DIPT</name>